<evidence type="ECO:0000256" key="3">
    <source>
        <dbReference type="ARBA" id="ARBA00022723"/>
    </source>
</evidence>
<evidence type="ECO:0000256" key="6">
    <source>
        <dbReference type="ARBA" id="ARBA00023002"/>
    </source>
</evidence>
<protein>
    <recommendedName>
        <fullName evidence="9">Isocitrate dehydrogenase [NADP]</fullName>
        <ecNumber evidence="9">1.1.1.42</ecNumber>
    </recommendedName>
    <alternativeName>
        <fullName evidence="9">Oxalosuccinate decarboxylase</fullName>
    </alternativeName>
</protein>
<comment type="similarity">
    <text evidence="8 9">Belongs to the monomeric-type IDH family.</text>
</comment>
<feature type="binding site" evidence="13">
    <location>
        <begin position="586"/>
        <end position="587"/>
    </location>
    <ligand>
        <name>NADP(+)</name>
        <dbReference type="ChEBI" id="CHEBI:58349"/>
    </ligand>
</feature>
<dbReference type="InterPro" id="IPR004436">
    <property type="entry name" value="Isocitrate_DH_NADP_mono"/>
</dbReference>
<dbReference type="Gene3D" id="3.40.718.10">
    <property type="entry name" value="Isopropylmalate Dehydrogenase"/>
    <property type="match status" value="1"/>
</dbReference>
<dbReference type="Pfam" id="PF03971">
    <property type="entry name" value="IDH"/>
    <property type="match status" value="1"/>
</dbReference>
<keyword evidence="5 9" id="KW-0521">NADP</keyword>
<gene>
    <name evidence="14" type="ORF">SAMN05660413_00446</name>
</gene>
<sequence>MMTQEAKIIYTKTDEAPALATYSFLPIVQAYTKAAGVSLETKDISLAGRILAQFPEKLKADQKVKDALAELGELAKKPEANIIKLPNISASIPQLRAAIKELQEKGYSLPDYPDEPKNEEEKQLKTKYDKVKGSAVNPVLREGNSDRRAPKAVKNFARKHPHSMGEWSSDSKSHVATMEEGDFKANEKSVTLSEATKVNIEFIPKEGKKEVFKDNLALLEGEIIDGTFISKKKLLAFLKEQIKDAEDKGVLFSLHMKATMMKVSDPIIFGHAVKVFFEDVFQKYGEDIKNAGGDPNSGLGDVINALSNLPAEKRNEIEAAIKKDLEDGPDVAMVNSDKGITNLHVPSDVIIDASMPAMIRTSGQMWNKNDETQDTKAVIPDSSYAPLYEETIQFCKKHGAFDPTTMGTVPNVGLMAQKAEEYGSHDKTFEIPSDGTVKVIDSNGNTLIQHEVEAGDIWRMCQAKDAPVQDWIKLAVNRAKASGMPAVFWLDKNRAHDAELIKKINKYLPNHDTSDIDIEIMSVAEATRYTLERVKEGKDTISVTGNVLRDYLTDLFPILEVGTSAKMLSIVPLMNGGGLFETGAGGSAPKHVQQFLNEGHLRWDSLGEFLALAASLEHLGDKYDNKKALILSETLDDATDKFLENSKSPSRKVNELDNRGSHFYLALYWAQALGAQDKDPDLKAHFSKLAKTLEENESKINEELIAAQGSPVDIGGYYKPEEKLTTNAMRPSKTLNNIIA</sequence>
<dbReference type="Proteomes" id="UP000199153">
    <property type="component" value="Unassembled WGS sequence"/>
</dbReference>
<evidence type="ECO:0000256" key="5">
    <source>
        <dbReference type="ARBA" id="ARBA00022857"/>
    </source>
</evidence>
<feature type="binding site" evidence="11">
    <location>
        <begin position="134"/>
        <end position="141"/>
    </location>
    <ligand>
        <name>substrate</name>
    </ligand>
</feature>
<feature type="binding site" evidence="12">
    <location>
        <position position="550"/>
    </location>
    <ligand>
        <name>Mg(2+)</name>
        <dbReference type="ChEBI" id="CHEBI:18420"/>
    </ligand>
</feature>
<feature type="binding site" evidence="13">
    <location>
        <position position="137"/>
    </location>
    <ligand>
        <name>NADP(+)</name>
        <dbReference type="ChEBI" id="CHEBI:58349"/>
    </ligand>
</feature>
<feature type="binding site" evidence="13">
    <location>
        <position position="591"/>
    </location>
    <ligand>
        <name>NADP(+)</name>
        <dbReference type="ChEBI" id="CHEBI:58349"/>
    </ligand>
</feature>
<comment type="cofactor">
    <cofactor evidence="12">
        <name>Mg(2+)</name>
        <dbReference type="ChEBI" id="CHEBI:18420"/>
    </cofactor>
    <cofactor evidence="12">
        <name>Mn(2+)</name>
        <dbReference type="ChEBI" id="CHEBI:29035"/>
    </cofactor>
    <text evidence="12">Binds 1 Mg(2+) or Mn(2+) ion per subunit.</text>
</comment>
<dbReference type="NCBIfam" id="TIGR00178">
    <property type="entry name" value="monomer_idh"/>
    <property type="match status" value="1"/>
</dbReference>
<keyword evidence="6 9" id="KW-0560">Oxidoreductase</keyword>
<feature type="site" description="Critical for catalysis" evidence="10">
    <location>
        <position position="257"/>
    </location>
</feature>
<feature type="binding site" evidence="13">
    <location>
        <position position="651"/>
    </location>
    <ligand>
        <name>NADP(+)</name>
        <dbReference type="ChEBI" id="CHEBI:58349"/>
    </ligand>
</feature>
<evidence type="ECO:0000256" key="8">
    <source>
        <dbReference type="ARBA" id="ARBA00046318"/>
    </source>
</evidence>
<proteinExistence type="inferred from homology"/>
<dbReference type="EMBL" id="FOVL01000002">
    <property type="protein sequence ID" value="SFN32165.1"/>
    <property type="molecule type" value="Genomic_DNA"/>
</dbReference>
<organism evidence="14 15">
    <name type="scientific">Salegentibacter flavus</name>
    <dbReference type="NCBI Taxonomy" id="287099"/>
    <lineage>
        <taxon>Bacteria</taxon>
        <taxon>Pseudomonadati</taxon>
        <taxon>Bacteroidota</taxon>
        <taxon>Flavobacteriia</taxon>
        <taxon>Flavobacteriales</taxon>
        <taxon>Flavobacteriaceae</taxon>
        <taxon>Salegentibacter</taxon>
    </lineage>
</organism>
<dbReference type="PIRSF" id="PIRSF009407">
    <property type="entry name" value="IDH_monmr"/>
    <property type="match status" value="1"/>
</dbReference>
<keyword evidence="15" id="KW-1185">Reference proteome</keyword>
<name>A0A1I4Y2F0_9FLAO</name>
<evidence type="ECO:0000256" key="10">
    <source>
        <dbReference type="PIRSR" id="PIRSR009407-1"/>
    </source>
</evidence>
<dbReference type="PANTHER" id="PTHR36999">
    <property type="entry name" value="ISOCITRATE DEHYDROGENASE [NADP]"/>
    <property type="match status" value="1"/>
</dbReference>
<evidence type="ECO:0000256" key="9">
    <source>
        <dbReference type="PIRNR" id="PIRNR009407"/>
    </source>
</evidence>
<evidence type="ECO:0000256" key="1">
    <source>
        <dbReference type="ARBA" id="ARBA00022435"/>
    </source>
</evidence>
<evidence type="ECO:0000256" key="11">
    <source>
        <dbReference type="PIRSR" id="PIRSR009407-2"/>
    </source>
</evidence>
<dbReference type="GO" id="GO:0006099">
    <property type="term" value="P:tricarboxylic acid cycle"/>
    <property type="evidence" value="ECO:0007669"/>
    <property type="project" value="UniProtKB-KW"/>
</dbReference>
<keyword evidence="2 9" id="KW-0816">Tricarboxylic acid cycle</keyword>
<feature type="binding site" evidence="11">
    <location>
        <position position="147"/>
    </location>
    <ligand>
        <name>D-threo-isocitrate</name>
        <dbReference type="ChEBI" id="CHEBI:15562"/>
    </ligand>
</feature>
<dbReference type="GO" id="GO:0004450">
    <property type="term" value="F:isocitrate dehydrogenase (NADP+) activity"/>
    <property type="evidence" value="ECO:0007669"/>
    <property type="project" value="UniProtKB-EC"/>
</dbReference>
<feature type="binding site" evidence="13">
    <location>
        <begin position="84"/>
        <end position="89"/>
    </location>
    <ligand>
        <name>NADP(+)</name>
        <dbReference type="ChEBI" id="CHEBI:58349"/>
    </ligand>
</feature>
<comment type="catalytic activity">
    <reaction evidence="7 9">
        <text>D-threo-isocitrate + NADP(+) = 2-oxoglutarate + CO2 + NADPH</text>
        <dbReference type="Rhea" id="RHEA:19629"/>
        <dbReference type="ChEBI" id="CHEBI:15562"/>
        <dbReference type="ChEBI" id="CHEBI:16526"/>
        <dbReference type="ChEBI" id="CHEBI:16810"/>
        <dbReference type="ChEBI" id="CHEBI:57783"/>
        <dbReference type="ChEBI" id="CHEBI:58349"/>
        <dbReference type="EC" id="1.1.1.42"/>
    </reaction>
</comment>
<feature type="site" description="Critical for catalysis" evidence="10">
    <location>
        <position position="422"/>
    </location>
</feature>
<evidence type="ECO:0000256" key="4">
    <source>
        <dbReference type="ARBA" id="ARBA00022842"/>
    </source>
</evidence>
<dbReference type="EC" id="1.1.1.42" evidence="9"/>
<dbReference type="SUPFAM" id="SSF53659">
    <property type="entry name" value="Isocitrate/Isopropylmalate dehydrogenase-like"/>
    <property type="match status" value="1"/>
</dbReference>
<evidence type="ECO:0000313" key="14">
    <source>
        <dbReference type="EMBL" id="SFN32165.1"/>
    </source>
</evidence>
<feature type="binding site" evidence="12">
    <location>
        <position position="554"/>
    </location>
    <ligand>
        <name>Mg(2+)</name>
        <dbReference type="ChEBI" id="CHEBI:18420"/>
    </ligand>
</feature>
<evidence type="ECO:0000256" key="12">
    <source>
        <dbReference type="PIRSR" id="PIRSR009407-3"/>
    </source>
</evidence>
<feature type="binding site" evidence="11">
    <location>
        <position position="549"/>
    </location>
    <ligand>
        <name>D-threo-isocitrate</name>
        <dbReference type="ChEBI" id="CHEBI:15562"/>
    </ligand>
</feature>
<dbReference type="GO" id="GO:0006097">
    <property type="term" value="P:glyoxylate cycle"/>
    <property type="evidence" value="ECO:0007669"/>
    <property type="project" value="UniProtKB-KW"/>
</dbReference>
<feature type="binding site" evidence="13">
    <location>
        <begin position="602"/>
        <end position="604"/>
    </location>
    <ligand>
        <name>NADP(+)</name>
        <dbReference type="ChEBI" id="CHEBI:58349"/>
    </ligand>
</feature>
<reference evidence="14 15" key="1">
    <citation type="submission" date="2016-10" db="EMBL/GenBank/DDBJ databases">
        <authorList>
            <person name="de Groot N.N."/>
        </authorList>
    </citation>
    <scope>NUCLEOTIDE SEQUENCE [LARGE SCALE GENOMIC DNA]</scope>
    <source>
        <strain evidence="14 15">DSM 17794</strain>
    </source>
</reference>
<dbReference type="PANTHER" id="PTHR36999:SF1">
    <property type="entry name" value="ISOCITRATE DEHYDROGENASE (NADP(+))"/>
    <property type="match status" value="1"/>
</dbReference>
<dbReference type="AlphaFoldDB" id="A0A1I4Y2F0"/>
<keyword evidence="4 12" id="KW-0460">Magnesium</keyword>
<dbReference type="GO" id="GO:0046872">
    <property type="term" value="F:metal ion binding"/>
    <property type="evidence" value="ECO:0007669"/>
    <property type="project" value="UniProtKB-KW"/>
</dbReference>
<keyword evidence="3 12" id="KW-0479">Metal-binding</keyword>
<keyword evidence="1 9" id="KW-0329">Glyoxylate bypass</keyword>
<evidence type="ECO:0000313" key="15">
    <source>
        <dbReference type="Proteomes" id="UP000199153"/>
    </source>
</evidence>
<dbReference type="STRING" id="287099.SAMN05660413_00446"/>
<feature type="binding site" evidence="12">
    <location>
        <position position="352"/>
    </location>
    <ligand>
        <name>Mg(2+)</name>
        <dbReference type="ChEBI" id="CHEBI:18420"/>
    </ligand>
</feature>
<evidence type="ECO:0000256" key="2">
    <source>
        <dbReference type="ARBA" id="ARBA00022532"/>
    </source>
</evidence>
<evidence type="ECO:0000256" key="7">
    <source>
        <dbReference type="ARBA" id="ARBA00023554"/>
    </source>
</evidence>
<evidence type="ECO:0000256" key="13">
    <source>
        <dbReference type="PIRSR" id="PIRSR009407-4"/>
    </source>
</evidence>
<accession>A0A1I4Y2F0</accession>